<evidence type="ECO:0000256" key="4">
    <source>
        <dbReference type="ARBA" id="ARBA00023110"/>
    </source>
</evidence>
<feature type="compositionally biased region" description="Basic and acidic residues" evidence="7">
    <location>
        <begin position="135"/>
        <end position="152"/>
    </location>
</feature>
<gene>
    <name evidence="10" type="ORF">VFPPC_13004</name>
</gene>
<feature type="chain" id="PRO_5008102389" description="peptidylprolyl isomerase" evidence="8">
    <location>
        <begin position="21"/>
        <end position="181"/>
    </location>
</feature>
<dbReference type="InterPro" id="IPR046357">
    <property type="entry name" value="PPIase_dom_sf"/>
</dbReference>
<evidence type="ECO:0000256" key="5">
    <source>
        <dbReference type="ARBA" id="ARBA00023235"/>
    </source>
</evidence>
<reference evidence="10 11" key="1">
    <citation type="journal article" date="2016" name="PLoS Pathog.">
        <title>Biosynthesis of antibiotic leucinostatins in bio-control fungus Purpureocillium lilacinum and their inhibition on phytophthora revealed by genome mining.</title>
        <authorList>
            <person name="Wang G."/>
            <person name="Liu Z."/>
            <person name="Lin R."/>
            <person name="Li E."/>
            <person name="Mao Z."/>
            <person name="Ling J."/>
            <person name="Yang Y."/>
            <person name="Yin W.B."/>
            <person name="Xie B."/>
        </authorList>
    </citation>
    <scope>NUCLEOTIDE SEQUENCE [LARGE SCALE GENOMIC DNA]</scope>
    <source>
        <strain evidence="10">170</strain>
    </source>
</reference>
<dbReference type="STRING" id="1380566.A0A179G7D6"/>
<dbReference type="Gene3D" id="3.10.50.40">
    <property type="match status" value="1"/>
</dbReference>
<proteinExistence type="predicted"/>
<comment type="caution">
    <text evidence="10">The sequence shown here is derived from an EMBL/GenBank/DDBJ whole genome shotgun (WGS) entry which is preliminary data.</text>
</comment>
<evidence type="ECO:0000256" key="7">
    <source>
        <dbReference type="SAM" id="MobiDB-lite"/>
    </source>
</evidence>
<evidence type="ECO:0000313" key="10">
    <source>
        <dbReference type="EMBL" id="OAQ73420.1"/>
    </source>
</evidence>
<dbReference type="RefSeq" id="XP_018149503.1">
    <property type="nucleotide sequence ID" value="XM_018290781.1"/>
</dbReference>
<dbReference type="Proteomes" id="UP000078397">
    <property type="component" value="Unassembled WGS sequence"/>
</dbReference>
<organism evidence="10 11">
    <name type="scientific">Pochonia chlamydosporia 170</name>
    <dbReference type="NCBI Taxonomy" id="1380566"/>
    <lineage>
        <taxon>Eukaryota</taxon>
        <taxon>Fungi</taxon>
        <taxon>Dikarya</taxon>
        <taxon>Ascomycota</taxon>
        <taxon>Pezizomycotina</taxon>
        <taxon>Sordariomycetes</taxon>
        <taxon>Hypocreomycetidae</taxon>
        <taxon>Hypocreales</taxon>
        <taxon>Clavicipitaceae</taxon>
        <taxon>Pochonia</taxon>
    </lineage>
</organism>
<sequence>MKSTALLSVLTCIACGLVAAEDLKIDVTHSVQCDRKTQKGDKVHMHYKGTLGGSGTKFDASYDRNEPLSFTLGAGQVIAGWDQGLLDMCVGEKRTLTIPPELGYGERGIGPIPPGATLIFETELVDIEGVSPPEDENKKEADTEAHGGKAGEKVASVISEATEAARTLMADTDDAQGHEEL</sequence>
<dbReference type="InterPro" id="IPR001179">
    <property type="entry name" value="PPIase_FKBP_dom"/>
</dbReference>
<keyword evidence="5 6" id="KW-0413">Isomerase</keyword>
<evidence type="ECO:0000256" key="8">
    <source>
        <dbReference type="SAM" id="SignalP"/>
    </source>
</evidence>
<keyword evidence="4 6" id="KW-0697">Rotamase</keyword>
<keyword evidence="11" id="KW-1185">Reference proteome</keyword>
<dbReference type="SUPFAM" id="SSF54534">
    <property type="entry name" value="FKBP-like"/>
    <property type="match status" value="1"/>
</dbReference>
<dbReference type="GO" id="GO:0005783">
    <property type="term" value="C:endoplasmic reticulum"/>
    <property type="evidence" value="ECO:0007669"/>
    <property type="project" value="TreeGrafter"/>
</dbReference>
<accession>A0A179G7D6</accession>
<dbReference type="KEGG" id="pchm:VFPPC_13004"/>
<keyword evidence="8" id="KW-0732">Signal</keyword>
<dbReference type="EMBL" id="LSBJ02000001">
    <property type="protein sequence ID" value="OAQ73420.1"/>
    <property type="molecule type" value="Genomic_DNA"/>
</dbReference>
<dbReference type="Pfam" id="PF00254">
    <property type="entry name" value="FKBP_C"/>
    <property type="match status" value="1"/>
</dbReference>
<evidence type="ECO:0000313" key="11">
    <source>
        <dbReference type="Proteomes" id="UP000078397"/>
    </source>
</evidence>
<dbReference type="InterPro" id="IPR044609">
    <property type="entry name" value="FKBP2/11"/>
</dbReference>
<name>A0A179G7D6_METCM</name>
<dbReference type="PANTHER" id="PTHR45779:SF7">
    <property type="entry name" value="PEPTIDYLPROLYL ISOMERASE"/>
    <property type="match status" value="1"/>
</dbReference>
<protein>
    <recommendedName>
        <fullName evidence="3 6">peptidylprolyl isomerase</fullName>
        <ecNumber evidence="3 6">5.2.1.8</ecNumber>
    </recommendedName>
</protein>
<feature type="domain" description="PPIase FKBP-type" evidence="9">
    <location>
        <begin position="40"/>
        <end position="128"/>
    </location>
</feature>
<evidence type="ECO:0000256" key="3">
    <source>
        <dbReference type="ARBA" id="ARBA00013194"/>
    </source>
</evidence>
<dbReference type="PANTHER" id="PTHR45779">
    <property type="entry name" value="PEPTIDYLPROLYL ISOMERASE"/>
    <property type="match status" value="1"/>
</dbReference>
<feature type="signal peptide" evidence="8">
    <location>
        <begin position="1"/>
        <end position="20"/>
    </location>
</feature>
<evidence type="ECO:0000259" key="9">
    <source>
        <dbReference type="PROSITE" id="PS50059"/>
    </source>
</evidence>
<dbReference type="FunFam" id="3.10.50.40:FF:000006">
    <property type="entry name" value="Peptidyl-prolyl cis-trans isomerase"/>
    <property type="match status" value="1"/>
</dbReference>
<feature type="region of interest" description="Disordered" evidence="7">
    <location>
        <begin position="162"/>
        <end position="181"/>
    </location>
</feature>
<dbReference type="OrthoDB" id="1902587at2759"/>
<dbReference type="AlphaFoldDB" id="A0A179G7D6"/>
<evidence type="ECO:0000256" key="1">
    <source>
        <dbReference type="ARBA" id="ARBA00000971"/>
    </source>
</evidence>
<comment type="catalytic activity">
    <reaction evidence="1 6">
        <text>[protein]-peptidylproline (omega=180) = [protein]-peptidylproline (omega=0)</text>
        <dbReference type="Rhea" id="RHEA:16237"/>
        <dbReference type="Rhea" id="RHEA-COMP:10747"/>
        <dbReference type="Rhea" id="RHEA-COMP:10748"/>
        <dbReference type="ChEBI" id="CHEBI:83833"/>
        <dbReference type="ChEBI" id="CHEBI:83834"/>
        <dbReference type="EC" id="5.2.1.8"/>
    </reaction>
</comment>
<dbReference type="GeneID" id="28854775"/>
<dbReference type="EC" id="5.2.1.8" evidence="3 6"/>
<evidence type="ECO:0000256" key="6">
    <source>
        <dbReference type="PROSITE-ProRule" id="PRU00277"/>
    </source>
</evidence>
<feature type="region of interest" description="Disordered" evidence="7">
    <location>
        <begin position="130"/>
        <end position="153"/>
    </location>
</feature>
<evidence type="ECO:0000256" key="2">
    <source>
        <dbReference type="ARBA" id="ARBA00002388"/>
    </source>
</evidence>
<comment type="function">
    <text evidence="2">PPIases accelerate the folding of proteins. It catalyzes the cis-trans isomerization of proline imidic peptide bonds in oligopeptides.</text>
</comment>
<dbReference type="PROSITE" id="PS50059">
    <property type="entry name" value="FKBP_PPIASE"/>
    <property type="match status" value="1"/>
</dbReference>
<dbReference type="GO" id="GO:0003755">
    <property type="term" value="F:peptidyl-prolyl cis-trans isomerase activity"/>
    <property type="evidence" value="ECO:0007669"/>
    <property type="project" value="UniProtKB-KW"/>
</dbReference>